<reference evidence="1 2" key="2">
    <citation type="journal article" date="2014" name="PLoS ONE">
        <title>Evolution of mitochondria reconstructed from the energy metabolism of living bacteria.</title>
        <authorList>
            <person name="Degli Esposti M."/>
            <person name="Chouaia B."/>
            <person name="Comandatore F."/>
            <person name="Crotti E."/>
            <person name="Sassera D."/>
            <person name="Lievens P.M."/>
            <person name="Daffonchio D."/>
            <person name="Bandi C."/>
        </authorList>
    </citation>
    <scope>NUCLEOTIDE SEQUENCE [LARGE SCALE GENOMIC DNA]</scope>
    <source>
        <strain evidence="1 2">SF2.1</strain>
    </source>
</reference>
<evidence type="ECO:0000313" key="1">
    <source>
        <dbReference type="EMBL" id="CDG40003.1"/>
    </source>
</evidence>
<accession>A0A060QH27</accession>
<protein>
    <submittedName>
        <fullName evidence="1">Uncharacterized protein</fullName>
    </submittedName>
</protein>
<reference evidence="1 2" key="1">
    <citation type="journal article" date="2014" name="Genome Biol. Evol.">
        <title>Acetic acid bacteria genomes reveal functional traits for adaptation to life in insect guts.</title>
        <authorList>
            <person name="Chouaia B."/>
            <person name="Gaiarsa S."/>
            <person name="Crotti E."/>
            <person name="Comandatore F."/>
            <person name="Degli Esposti M."/>
            <person name="Ricci I."/>
            <person name="Alma A."/>
            <person name="Favia G."/>
            <person name="Bandi C."/>
            <person name="Daffonchio D."/>
        </authorList>
    </citation>
    <scope>NUCLEOTIDE SEQUENCE [LARGE SCALE GENOMIC DNA]</scope>
    <source>
        <strain evidence="1 2">SF2.1</strain>
    </source>
</reference>
<dbReference type="EMBL" id="CBLX010000013">
    <property type="protein sequence ID" value="CDG40003.1"/>
    <property type="molecule type" value="Genomic_DNA"/>
</dbReference>
<dbReference type="AlphaFoldDB" id="A0A060QH27"/>
<sequence length="41" mass="4916">MHRIRSQTWMTARVLMIRRNGAMARMDHMEGDPIWVVYGLK</sequence>
<comment type="caution">
    <text evidence="1">The sequence shown here is derived from an EMBL/GenBank/DDBJ whole genome shotgun (WGS) entry which is preliminary data.</text>
</comment>
<organism evidence="1 2">
    <name type="scientific">Asaia bogorensis</name>
    <dbReference type="NCBI Taxonomy" id="91915"/>
    <lineage>
        <taxon>Bacteria</taxon>
        <taxon>Pseudomonadati</taxon>
        <taxon>Pseudomonadota</taxon>
        <taxon>Alphaproteobacteria</taxon>
        <taxon>Acetobacterales</taxon>
        <taxon>Acetobacteraceae</taxon>
        <taxon>Asaia</taxon>
    </lineage>
</organism>
<name>A0A060QH27_9PROT</name>
<evidence type="ECO:0000313" key="2">
    <source>
        <dbReference type="Proteomes" id="UP000027583"/>
    </source>
</evidence>
<proteinExistence type="predicted"/>
<dbReference type="Proteomes" id="UP000027583">
    <property type="component" value="Unassembled WGS sequence"/>
</dbReference>
<gene>
    <name evidence="1" type="ORF">ASAP_1958</name>
</gene>